<organism evidence="1">
    <name type="scientific">marine metagenome</name>
    <dbReference type="NCBI Taxonomy" id="408172"/>
    <lineage>
        <taxon>unclassified sequences</taxon>
        <taxon>metagenomes</taxon>
        <taxon>ecological metagenomes</taxon>
    </lineage>
</organism>
<accession>A0A382TK75</accession>
<sequence>MELPKTLRFISFILLFIFNFRSIIAQPEIAWTQIYGGNNWDEGHCVRETSDGGYII</sequence>
<gene>
    <name evidence="1" type="ORF">METZ01_LOCUS375368</name>
</gene>
<reference evidence="1" key="1">
    <citation type="submission" date="2018-05" db="EMBL/GenBank/DDBJ databases">
        <authorList>
            <person name="Lanie J.A."/>
            <person name="Ng W.-L."/>
            <person name="Kazmierczak K.M."/>
            <person name="Andrzejewski T.M."/>
            <person name="Davidsen T.M."/>
            <person name="Wayne K.J."/>
            <person name="Tettelin H."/>
            <person name="Glass J.I."/>
            <person name="Rusch D."/>
            <person name="Podicherti R."/>
            <person name="Tsui H.-C.T."/>
            <person name="Winkler M.E."/>
        </authorList>
    </citation>
    <scope>NUCLEOTIDE SEQUENCE</scope>
</reference>
<feature type="non-terminal residue" evidence="1">
    <location>
        <position position="56"/>
    </location>
</feature>
<protein>
    <submittedName>
        <fullName evidence="1">Uncharacterized protein</fullName>
    </submittedName>
</protein>
<name>A0A382TK75_9ZZZZ</name>
<evidence type="ECO:0000313" key="1">
    <source>
        <dbReference type="EMBL" id="SVD22514.1"/>
    </source>
</evidence>
<proteinExistence type="predicted"/>
<dbReference type="AlphaFoldDB" id="A0A382TK75"/>
<dbReference type="EMBL" id="UINC01137272">
    <property type="protein sequence ID" value="SVD22514.1"/>
    <property type="molecule type" value="Genomic_DNA"/>
</dbReference>